<dbReference type="CDD" id="cd08071">
    <property type="entry name" value="MPN_DUF2466"/>
    <property type="match status" value="1"/>
</dbReference>
<dbReference type="InterPro" id="IPR001405">
    <property type="entry name" value="UPF0758"/>
</dbReference>
<dbReference type="GO" id="GO:0008237">
    <property type="term" value="F:metallopeptidase activity"/>
    <property type="evidence" value="ECO:0007669"/>
    <property type="project" value="UniProtKB-KW"/>
</dbReference>
<evidence type="ECO:0000256" key="5">
    <source>
        <dbReference type="ARBA" id="ARBA00022833"/>
    </source>
</evidence>
<evidence type="ECO:0000256" key="4">
    <source>
        <dbReference type="ARBA" id="ARBA00022801"/>
    </source>
</evidence>
<evidence type="ECO:0000256" key="3">
    <source>
        <dbReference type="ARBA" id="ARBA00022723"/>
    </source>
</evidence>
<gene>
    <name evidence="8" type="ORF">SSLFYP27_00499</name>
</gene>
<keyword evidence="5" id="KW-0862">Zinc</keyword>
<dbReference type="GO" id="GO:0046872">
    <property type="term" value="F:metal ion binding"/>
    <property type="evidence" value="ECO:0007669"/>
    <property type="project" value="UniProtKB-KW"/>
</dbReference>
<reference evidence="8" key="1">
    <citation type="submission" date="2019-11" db="EMBL/GenBank/DDBJ databases">
        <authorList>
            <person name="Feng L."/>
        </authorList>
    </citation>
    <scope>NUCLEOTIDE SEQUENCE</scope>
    <source>
        <strain evidence="8">SsimulansLFYP27</strain>
    </source>
</reference>
<dbReference type="EMBL" id="CACRUO010000015">
    <property type="protein sequence ID" value="VYT73185.1"/>
    <property type="molecule type" value="Genomic_DNA"/>
</dbReference>
<dbReference type="InterPro" id="IPR025657">
    <property type="entry name" value="RadC_JAB"/>
</dbReference>
<dbReference type="AlphaFoldDB" id="A0A6N2Z195"/>
<dbReference type="PANTHER" id="PTHR30471">
    <property type="entry name" value="DNA REPAIR PROTEIN RADC"/>
    <property type="match status" value="1"/>
</dbReference>
<proteinExistence type="inferred from homology"/>
<dbReference type="RefSeq" id="WP_187470297.1">
    <property type="nucleotide sequence ID" value="NZ_CACRUO010000015.1"/>
</dbReference>
<evidence type="ECO:0000313" key="8">
    <source>
        <dbReference type="EMBL" id="VYT73185.1"/>
    </source>
</evidence>
<keyword evidence="3" id="KW-0479">Metal-binding</keyword>
<dbReference type="PANTHER" id="PTHR30471:SF3">
    <property type="entry name" value="UPF0758 PROTEIN YEES-RELATED"/>
    <property type="match status" value="1"/>
</dbReference>
<keyword evidence="4" id="KW-0378">Hydrolase</keyword>
<dbReference type="InterPro" id="IPR037518">
    <property type="entry name" value="MPN"/>
</dbReference>
<organism evidence="8">
    <name type="scientific">Staphylococcus simulans</name>
    <dbReference type="NCBI Taxonomy" id="1286"/>
    <lineage>
        <taxon>Bacteria</taxon>
        <taxon>Bacillati</taxon>
        <taxon>Bacillota</taxon>
        <taxon>Bacilli</taxon>
        <taxon>Bacillales</taxon>
        <taxon>Staphylococcaceae</taxon>
        <taxon>Staphylococcus</taxon>
    </lineage>
</organism>
<comment type="similarity">
    <text evidence="1">Belongs to the UPF0758 family.</text>
</comment>
<dbReference type="GO" id="GO:0006508">
    <property type="term" value="P:proteolysis"/>
    <property type="evidence" value="ECO:0007669"/>
    <property type="project" value="UniProtKB-KW"/>
</dbReference>
<dbReference type="PROSITE" id="PS50249">
    <property type="entry name" value="MPN"/>
    <property type="match status" value="1"/>
</dbReference>
<evidence type="ECO:0000256" key="1">
    <source>
        <dbReference type="ARBA" id="ARBA00010243"/>
    </source>
</evidence>
<dbReference type="Gene3D" id="3.40.140.10">
    <property type="entry name" value="Cytidine Deaminase, domain 2"/>
    <property type="match status" value="1"/>
</dbReference>
<evidence type="ECO:0000256" key="6">
    <source>
        <dbReference type="ARBA" id="ARBA00023049"/>
    </source>
</evidence>
<evidence type="ECO:0000256" key="2">
    <source>
        <dbReference type="ARBA" id="ARBA00022670"/>
    </source>
</evidence>
<keyword evidence="2" id="KW-0645">Protease</keyword>
<sequence>MNEKNYIYKALDVKQKIIETSKERETYNKPEKVATLVNELLEINESSKEHFVMVGFNSHLQVNVVYRIHTGTLNSSIVHPREAFQVAILNNCHSVIFAHNHPGNKTKPSEADLITTARLVACGRILQIEVLDHIIITSDDFISIDEIGHMPDVSPEDIFDFM</sequence>
<protein>
    <recommendedName>
        <fullName evidence="7">MPN domain-containing protein</fullName>
    </recommendedName>
</protein>
<dbReference type="Pfam" id="PF04002">
    <property type="entry name" value="RadC"/>
    <property type="match status" value="1"/>
</dbReference>
<feature type="domain" description="MPN" evidence="7">
    <location>
        <begin position="26"/>
        <end position="150"/>
    </location>
</feature>
<dbReference type="SUPFAM" id="SSF102712">
    <property type="entry name" value="JAB1/MPN domain"/>
    <property type="match status" value="1"/>
</dbReference>
<name>A0A6N2Z195_STASI</name>
<accession>A0A6N2Z195</accession>
<keyword evidence="6" id="KW-0482">Metalloprotease</keyword>
<evidence type="ECO:0000259" key="7">
    <source>
        <dbReference type="PROSITE" id="PS50249"/>
    </source>
</evidence>